<accession>A0A8H5PDS3</accession>
<protein>
    <submittedName>
        <fullName evidence="1">Uncharacterized protein</fullName>
    </submittedName>
</protein>
<comment type="caution">
    <text evidence="1">The sequence shown here is derived from an EMBL/GenBank/DDBJ whole genome shotgun (WGS) entry which is preliminary data.</text>
</comment>
<dbReference type="AlphaFoldDB" id="A0A8H5PDS3"/>
<evidence type="ECO:0000313" key="1">
    <source>
        <dbReference type="EMBL" id="KAF5594956.1"/>
    </source>
</evidence>
<sequence>MSDEEFNADSPEREDKSECLCTEDEGLRLMQEYEEAHTRRREEMILPGKMVWGLEKENLISLTYRGKSTMCVLNSVALKPALFDIITRLSGVSTSSVTIDAV</sequence>
<evidence type="ECO:0000313" key="2">
    <source>
        <dbReference type="Proteomes" id="UP000546213"/>
    </source>
</evidence>
<gene>
    <name evidence="1" type="ORF">FPCIR_4580</name>
</gene>
<dbReference type="Proteomes" id="UP000546213">
    <property type="component" value="Unassembled WGS sequence"/>
</dbReference>
<organism evidence="1 2">
    <name type="scientific">Fusarium pseudocircinatum</name>
    <dbReference type="NCBI Taxonomy" id="56676"/>
    <lineage>
        <taxon>Eukaryota</taxon>
        <taxon>Fungi</taxon>
        <taxon>Dikarya</taxon>
        <taxon>Ascomycota</taxon>
        <taxon>Pezizomycotina</taxon>
        <taxon>Sordariomycetes</taxon>
        <taxon>Hypocreomycetidae</taxon>
        <taxon>Hypocreales</taxon>
        <taxon>Nectriaceae</taxon>
        <taxon>Fusarium</taxon>
        <taxon>Fusarium fujikuroi species complex</taxon>
    </lineage>
</organism>
<dbReference type="OrthoDB" id="10456763at2759"/>
<name>A0A8H5PDS3_9HYPO</name>
<keyword evidence="2" id="KW-1185">Reference proteome</keyword>
<reference evidence="1 2" key="1">
    <citation type="submission" date="2020-05" db="EMBL/GenBank/DDBJ databases">
        <title>Identification and distribution of gene clusters putatively required for synthesis of sphingolipid metabolism inhibitors in phylogenetically diverse species of the filamentous fungus Fusarium.</title>
        <authorList>
            <person name="Kim H.-S."/>
            <person name="Busman M."/>
            <person name="Brown D.W."/>
            <person name="Divon H."/>
            <person name="Uhlig S."/>
            <person name="Proctor R.H."/>
        </authorList>
    </citation>
    <scope>NUCLEOTIDE SEQUENCE [LARGE SCALE GENOMIC DNA]</scope>
    <source>
        <strain evidence="1 2">NRRL 36939</strain>
    </source>
</reference>
<dbReference type="EMBL" id="JAAOAS010000094">
    <property type="protein sequence ID" value="KAF5594956.1"/>
    <property type="molecule type" value="Genomic_DNA"/>
</dbReference>
<proteinExistence type="predicted"/>